<keyword evidence="3 5" id="KW-1133">Transmembrane helix</keyword>
<sequence>MLVLCVTLAGSVLSASFVVALARERDSGFKHLQLLAGAPPTAFWAANFAADMLAFSLPAGGIVALVALTGKRLPSLQGPRLAALASLLWAFGAAGLSTTYMLHPIFSDEMRALQRLNSAYFLTGYLGFLATWVGRRDLQITLI</sequence>
<reference evidence="7 8" key="1">
    <citation type="journal article" date="2013" name="BMC Genomics">
        <title>Reconstruction of the lipid metabolism for the microalga Monoraphidium neglectum from its genome sequence reveals characteristics suitable for biofuel production.</title>
        <authorList>
            <person name="Bogen C."/>
            <person name="Al-Dilaimi A."/>
            <person name="Albersmeier A."/>
            <person name="Wichmann J."/>
            <person name="Grundmann M."/>
            <person name="Rupp O."/>
            <person name="Lauersen K.J."/>
            <person name="Blifernez-Klassen O."/>
            <person name="Kalinowski J."/>
            <person name="Goesmann A."/>
            <person name="Mussgnug J.H."/>
            <person name="Kruse O."/>
        </authorList>
    </citation>
    <scope>NUCLEOTIDE SEQUENCE [LARGE SCALE GENOMIC DNA]</scope>
    <source>
        <strain evidence="7 8">SAG 48.87</strain>
    </source>
</reference>
<dbReference type="Proteomes" id="UP000054498">
    <property type="component" value="Unassembled WGS sequence"/>
</dbReference>
<evidence type="ECO:0000256" key="3">
    <source>
        <dbReference type="ARBA" id="ARBA00022989"/>
    </source>
</evidence>
<keyword evidence="8" id="KW-1185">Reference proteome</keyword>
<dbReference type="EMBL" id="KK106894">
    <property type="protein sequence ID" value="KIY91253.1"/>
    <property type="molecule type" value="Genomic_DNA"/>
</dbReference>
<evidence type="ECO:0000313" key="7">
    <source>
        <dbReference type="EMBL" id="KIY91253.1"/>
    </source>
</evidence>
<keyword evidence="4 5" id="KW-0472">Membrane</keyword>
<feature type="transmembrane region" description="Helical" evidence="5">
    <location>
        <begin position="81"/>
        <end position="106"/>
    </location>
</feature>
<dbReference type="RefSeq" id="XP_013890273.1">
    <property type="nucleotide sequence ID" value="XM_014034819.1"/>
</dbReference>
<evidence type="ECO:0000259" key="6">
    <source>
        <dbReference type="Pfam" id="PF12698"/>
    </source>
</evidence>
<dbReference type="GeneID" id="25734498"/>
<accession>A0A0D2K540</accession>
<keyword evidence="7" id="KW-0547">Nucleotide-binding</keyword>
<evidence type="ECO:0000256" key="5">
    <source>
        <dbReference type="SAM" id="Phobius"/>
    </source>
</evidence>
<dbReference type="Pfam" id="PF12698">
    <property type="entry name" value="ABC2_membrane_3"/>
    <property type="match status" value="1"/>
</dbReference>
<keyword evidence="7" id="KW-0067">ATP-binding</keyword>
<dbReference type="GO" id="GO:0005524">
    <property type="term" value="F:ATP binding"/>
    <property type="evidence" value="ECO:0007669"/>
    <property type="project" value="UniProtKB-KW"/>
</dbReference>
<feature type="transmembrane region" description="Helical" evidence="5">
    <location>
        <begin position="118"/>
        <end position="134"/>
    </location>
</feature>
<feature type="transmembrane region" description="Helical" evidence="5">
    <location>
        <begin position="44"/>
        <end position="69"/>
    </location>
</feature>
<dbReference type="OrthoDB" id="509600at2759"/>
<comment type="subcellular location">
    <subcellularLocation>
        <location evidence="1">Membrane</location>
        <topology evidence="1">Multi-pass membrane protein</topology>
    </subcellularLocation>
</comment>
<dbReference type="GO" id="GO:0016020">
    <property type="term" value="C:membrane"/>
    <property type="evidence" value="ECO:0007669"/>
    <property type="project" value="UniProtKB-SubCell"/>
</dbReference>
<dbReference type="GO" id="GO:0140359">
    <property type="term" value="F:ABC-type transporter activity"/>
    <property type="evidence" value="ECO:0007669"/>
    <property type="project" value="InterPro"/>
</dbReference>
<keyword evidence="2 5" id="KW-0812">Transmembrane</keyword>
<protein>
    <submittedName>
        <fullName evidence="7">ATP-binding cassette sub-family A member 1</fullName>
    </submittedName>
</protein>
<name>A0A0D2K540_9CHLO</name>
<dbReference type="KEGG" id="mng:MNEG_16711"/>
<evidence type="ECO:0000256" key="1">
    <source>
        <dbReference type="ARBA" id="ARBA00004141"/>
    </source>
</evidence>
<feature type="domain" description="ABC-2 type transporter transmembrane" evidence="6">
    <location>
        <begin position="12"/>
        <end position="129"/>
    </location>
</feature>
<organism evidence="7 8">
    <name type="scientific">Monoraphidium neglectum</name>
    <dbReference type="NCBI Taxonomy" id="145388"/>
    <lineage>
        <taxon>Eukaryota</taxon>
        <taxon>Viridiplantae</taxon>
        <taxon>Chlorophyta</taxon>
        <taxon>core chlorophytes</taxon>
        <taxon>Chlorophyceae</taxon>
        <taxon>CS clade</taxon>
        <taxon>Sphaeropleales</taxon>
        <taxon>Selenastraceae</taxon>
        <taxon>Monoraphidium</taxon>
    </lineage>
</organism>
<dbReference type="AlphaFoldDB" id="A0A0D2K540"/>
<evidence type="ECO:0000313" key="8">
    <source>
        <dbReference type="Proteomes" id="UP000054498"/>
    </source>
</evidence>
<evidence type="ECO:0000256" key="2">
    <source>
        <dbReference type="ARBA" id="ARBA00022692"/>
    </source>
</evidence>
<evidence type="ECO:0000256" key="4">
    <source>
        <dbReference type="ARBA" id="ARBA00023136"/>
    </source>
</evidence>
<dbReference type="InterPro" id="IPR013525">
    <property type="entry name" value="ABC2_TM"/>
</dbReference>
<gene>
    <name evidence="7" type="ORF">MNEG_16711</name>
</gene>
<proteinExistence type="predicted"/>